<accession>A0A6B8TLX0</accession>
<gene>
    <name evidence="2" type="ORF">FOB82_01345</name>
</gene>
<evidence type="ECO:0000256" key="1">
    <source>
        <dbReference type="SAM" id="MobiDB-lite"/>
    </source>
</evidence>
<proteinExistence type="predicted"/>
<reference evidence="2 3" key="1">
    <citation type="submission" date="2019-11" db="EMBL/GenBank/DDBJ databases">
        <title>FDA dAtabase for Regulatory Grade micrObial Sequences (FDA-ARGOS): Supporting development and validation of Infectious Disease Dx tests.</title>
        <authorList>
            <person name="Kerrigan L."/>
            <person name="Long C."/>
            <person name="Tallon L."/>
            <person name="Sadzewicz L."/>
            <person name="Vavikolanu K."/>
            <person name="Mehta A."/>
            <person name="Aluvathingal J."/>
            <person name="Nadendla S."/>
            <person name="Yan Y."/>
            <person name="Sichtig H."/>
        </authorList>
    </citation>
    <scope>NUCLEOTIDE SEQUENCE [LARGE SCALE GENOMIC DNA]</scope>
    <source>
        <strain evidence="2 3">FDAARGOS_674</strain>
    </source>
</reference>
<dbReference type="Proteomes" id="UP000426857">
    <property type="component" value="Chromosome"/>
</dbReference>
<sequence length="162" mass="16506">MVRDARPGGVPGEGHGPIPGDATGPWRVSGEPSSGGGSLYDAAGSPLAVGWRVTPGGLTGRSFTVSSPDAWWRVRAVGLTVAHMVISGPGGELSLNRRDGERGRDVVAVDERRLVARTKLSRGRVVVEIVGGGPEAAGVDPELLAAASFACAHLDGPARLLG</sequence>
<evidence type="ECO:0000313" key="3">
    <source>
        <dbReference type="Proteomes" id="UP000426857"/>
    </source>
</evidence>
<dbReference type="KEGG" id="cxe:FOB82_01345"/>
<evidence type="ECO:0000313" key="2">
    <source>
        <dbReference type="EMBL" id="QGS33791.1"/>
    </source>
</evidence>
<dbReference type="EMBL" id="CP046322">
    <property type="protein sequence ID" value="QGS33791.1"/>
    <property type="molecule type" value="Genomic_DNA"/>
</dbReference>
<organism evidence="2 3">
    <name type="scientific">Corynebacterium xerosis</name>
    <dbReference type="NCBI Taxonomy" id="1725"/>
    <lineage>
        <taxon>Bacteria</taxon>
        <taxon>Bacillati</taxon>
        <taxon>Actinomycetota</taxon>
        <taxon>Actinomycetes</taxon>
        <taxon>Mycobacteriales</taxon>
        <taxon>Corynebacteriaceae</taxon>
        <taxon>Corynebacterium</taxon>
    </lineage>
</organism>
<feature type="region of interest" description="Disordered" evidence="1">
    <location>
        <begin position="1"/>
        <end position="39"/>
    </location>
</feature>
<dbReference type="AlphaFoldDB" id="A0A6B8TLX0"/>
<name>A0A6B8TLX0_9CORY</name>
<protein>
    <submittedName>
        <fullName evidence="2">Uncharacterized protein</fullName>
    </submittedName>
</protein>